<gene>
    <name evidence="2" type="ORF">R2601_03048</name>
</gene>
<sequence length="24" mass="2670">MCMTERGRQIRRRGRGTCGSTDAA</sequence>
<evidence type="ECO:0000313" key="3">
    <source>
        <dbReference type="Proteomes" id="UP000006230"/>
    </source>
</evidence>
<comment type="caution">
    <text evidence="2">The sequence shown here is derived from an EMBL/GenBank/DDBJ whole genome shotgun (WGS) entry which is preliminary data.</text>
</comment>
<organism evidence="2 3">
    <name type="scientific">Salipiger bermudensis (strain DSM 26914 / JCM 13377 / KCTC 12554 / HTCC2601)</name>
    <name type="common">Pelagibaca bermudensis</name>
    <dbReference type="NCBI Taxonomy" id="314265"/>
    <lineage>
        <taxon>Bacteria</taxon>
        <taxon>Pseudomonadati</taxon>
        <taxon>Pseudomonadota</taxon>
        <taxon>Alphaproteobacteria</taxon>
        <taxon>Rhodobacterales</taxon>
        <taxon>Roseobacteraceae</taxon>
        <taxon>Salipiger</taxon>
    </lineage>
</organism>
<evidence type="ECO:0000313" key="2">
    <source>
        <dbReference type="EMBL" id="EAU48516.1"/>
    </source>
</evidence>
<protein>
    <submittedName>
        <fullName evidence="2">Uncharacterized protein</fullName>
    </submittedName>
</protein>
<evidence type="ECO:0000256" key="1">
    <source>
        <dbReference type="SAM" id="MobiDB-lite"/>
    </source>
</evidence>
<dbReference type="STRING" id="314265.R2601_03048"/>
<feature type="region of interest" description="Disordered" evidence="1">
    <location>
        <begin position="1"/>
        <end position="24"/>
    </location>
</feature>
<proteinExistence type="predicted"/>
<dbReference type="HOGENOM" id="CLU_3421107_0_0_5"/>
<dbReference type="Proteomes" id="UP000006230">
    <property type="component" value="Unassembled WGS sequence"/>
</dbReference>
<keyword evidence="3" id="KW-1185">Reference proteome</keyword>
<name>Q0FWN6_SALBH</name>
<dbReference type="EMBL" id="AATQ01000001">
    <property type="protein sequence ID" value="EAU48516.1"/>
    <property type="molecule type" value="Genomic_DNA"/>
</dbReference>
<dbReference type="AlphaFoldDB" id="Q0FWN6"/>
<reference evidence="2 3" key="1">
    <citation type="journal article" date="2010" name="J. Bacteriol.">
        <title>Genome sequences of Pelagibaca bermudensis HTCC2601T and Maritimibacter alkaliphilus HTCC2654T, the type strains of two marine Roseobacter genera.</title>
        <authorList>
            <person name="Thrash J.C."/>
            <person name="Cho J.C."/>
            <person name="Ferriera S."/>
            <person name="Johnson J."/>
            <person name="Vergin K.L."/>
            <person name="Giovannoni S.J."/>
        </authorList>
    </citation>
    <scope>NUCLEOTIDE SEQUENCE [LARGE SCALE GENOMIC DNA]</scope>
    <source>
        <strain evidence="3">DSM 26914 / JCM 13377 / KCTC 12554 / HTCC2601</strain>
    </source>
</reference>
<accession>Q0FWN6</accession>